<feature type="transmembrane region" description="Helical" evidence="11">
    <location>
        <begin position="215"/>
        <end position="235"/>
    </location>
</feature>
<evidence type="ECO:0000256" key="2">
    <source>
        <dbReference type="ARBA" id="ARBA00006810"/>
    </source>
</evidence>
<keyword evidence="8 11" id="KW-0406">Ion transport</keyword>
<dbReference type="PROSITE" id="PS00449">
    <property type="entry name" value="ATPASE_A"/>
    <property type="match status" value="1"/>
</dbReference>
<feature type="transmembrane region" description="Helical" evidence="11">
    <location>
        <begin position="242"/>
        <end position="262"/>
    </location>
</feature>
<dbReference type="InterPro" id="IPR000568">
    <property type="entry name" value="ATP_synth_F0_asu"/>
</dbReference>
<dbReference type="AlphaFoldDB" id="A0A1F7U8G1"/>
<dbReference type="CDD" id="cd00310">
    <property type="entry name" value="ATP-synt_Fo_a_6"/>
    <property type="match status" value="1"/>
</dbReference>
<dbReference type="GO" id="GO:0046933">
    <property type="term" value="F:proton-transporting ATP synthase activity, rotational mechanism"/>
    <property type="evidence" value="ECO:0007669"/>
    <property type="project" value="UniProtKB-UniRule"/>
</dbReference>
<keyword evidence="4 11" id="KW-0138">CF(0)</keyword>
<feature type="transmembrane region" description="Helical" evidence="11">
    <location>
        <begin position="127"/>
        <end position="153"/>
    </location>
</feature>
<evidence type="ECO:0000313" key="12">
    <source>
        <dbReference type="EMBL" id="OGL74560.1"/>
    </source>
</evidence>
<evidence type="ECO:0000256" key="10">
    <source>
        <dbReference type="ARBA" id="ARBA00023310"/>
    </source>
</evidence>
<keyword evidence="5 11" id="KW-0812">Transmembrane</keyword>
<evidence type="ECO:0000313" key="13">
    <source>
        <dbReference type="Proteomes" id="UP000177088"/>
    </source>
</evidence>
<dbReference type="HAMAP" id="MF_01393">
    <property type="entry name" value="ATP_synth_a_bact"/>
    <property type="match status" value="1"/>
</dbReference>
<comment type="caution">
    <text evidence="12">The sequence shown here is derived from an EMBL/GenBank/DDBJ whole genome shotgun (WGS) entry which is preliminary data.</text>
</comment>
<keyword evidence="3 11" id="KW-0813">Transport</keyword>
<gene>
    <name evidence="11" type="primary">atpB</name>
    <name evidence="12" type="ORF">A3C96_04085</name>
</gene>
<feature type="transmembrane region" description="Helical" evidence="11">
    <location>
        <begin position="174"/>
        <end position="195"/>
    </location>
</feature>
<dbReference type="InterPro" id="IPR045082">
    <property type="entry name" value="ATP_syn_F0_a_bact/chloroplast"/>
</dbReference>
<dbReference type="GO" id="GO:0005886">
    <property type="term" value="C:plasma membrane"/>
    <property type="evidence" value="ECO:0007669"/>
    <property type="project" value="UniProtKB-SubCell"/>
</dbReference>
<keyword evidence="9 11" id="KW-0472">Membrane</keyword>
<evidence type="ECO:0000256" key="5">
    <source>
        <dbReference type="ARBA" id="ARBA00022692"/>
    </source>
</evidence>
<dbReference type="InterPro" id="IPR023011">
    <property type="entry name" value="ATP_synth_F0_asu_AS"/>
</dbReference>
<dbReference type="InterPro" id="IPR035908">
    <property type="entry name" value="F0_ATP_A_sf"/>
</dbReference>
<feature type="transmembrane region" description="Helical" evidence="11">
    <location>
        <begin position="78"/>
        <end position="107"/>
    </location>
</feature>
<dbReference type="Pfam" id="PF00119">
    <property type="entry name" value="ATP-synt_A"/>
    <property type="match status" value="1"/>
</dbReference>
<dbReference type="PANTHER" id="PTHR42823">
    <property type="entry name" value="ATP SYNTHASE SUBUNIT A, CHLOROPLASTIC"/>
    <property type="match status" value="1"/>
</dbReference>
<sequence length="276" mass="29877">MLPPVIAEKVFQIGPLPITNSFLNGLLATVLFVILGLSLRRLTVAAPRGWQNGVEALLEFMLDFIDQVTHDRARSRRFLPIVGTLFLFILVSNWLGLLPGIGTIYINEYVRGELERVPLLRAATSDLNMTLALGIMAVAVSHVLGIFTVGLGHHVGKFVPIAGVWRSLRAFGRVPLGTAAINLFTAIVEVGVGLIELVSEAAKMVSLSLRLFGNVFAGEVLLAVMASLLAFFLPLPFMAMELVVGLVQAMVFSMLTLVYLTLATERPHHEATAGAH</sequence>
<evidence type="ECO:0000256" key="6">
    <source>
        <dbReference type="ARBA" id="ARBA00022781"/>
    </source>
</evidence>
<keyword evidence="11" id="KW-1003">Cell membrane</keyword>
<feature type="transmembrane region" description="Helical" evidence="11">
    <location>
        <begin position="20"/>
        <end position="39"/>
    </location>
</feature>
<dbReference type="GO" id="GO:0045259">
    <property type="term" value="C:proton-transporting ATP synthase complex"/>
    <property type="evidence" value="ECO:0007669"/>
    <property type="project" value="UniProtKB-KW"/>
</dbReference>
<dbReference type="PRINTS" id="PR00123">
    <property type="entry name" value="ATPASEA"/>
</dbReference>
<keyword evidence="10 11" id="KW-0066">ATP synthesis</keyword>
<evidence type="ECO:0000256" key="8">
    <source>
        <dbReference type="ARBA" id="ARBA00023065"/>
    </source>
</evidence>
<dbReference type="Proteomes" id="UP000177088">
    <property type="component" value="Unassembled WGS sequence"/>
</dbReference>
<dbReference type="PANTHER" id="PTHR42823:SF3">
    <property type="entry name" value="ATP SYNTHASE SUBUNIT A, CHLOROPLASTIC"/>
    <property type="match status" value="1"/>
</dbReference>
<keyword evidence="6 11" id="KW-0375">Hydrogen ion transport</keyword>
<evidence type="ECO:0000256" key="11">
    <source>
        <dbReference type="HAMAP-Rule" id="MF_01393"/>
    </source>
</evidence>
<comment type="similarity">
    <text evidence="2 11">Belongs to the ATPase A chain family.</text>
</comment>
<protein>
    <recommendedName>
        <fullName evidence="11">ATP synthase subunit a</fullName>
    </recommendedName>
    <alternativeName>
        <fullName evidence="11">ATP synthase F0 sector subunit a</fullName>
    </alternativeName>
    <alternativeName>
        <fullName evidence="11">F-ATPase subunit 6</fullName>
    </alternativeName>
</protein>
<comment type="function">
    <text evidence="11">Key component of the proton channel; it plays a direct role in the translocation of protons across the membrane.</text>
</comment>
<accession>A0A1F7U8G1</accession>
<evidence type="ECO:0000256" key="7">
    <source>
        <dbReference type="ARBA" id="ARBA00022989"/>
    </source>
</evidence>
<reference evidence="12 13" key="1">
    <citation type="journal article" date="2016" name="Nat. Commun.">
        <title>Thousands of microbial genomes shed light on interconnected biogeochemical processes in an aquifer system.</title>
        <authorList>
            <person name="Anantharaman K."/>
            <person name="Brown C.T."/>
            <person name="Hug L.A."/>
            <person name="Sharon I."/>
            <person name="Castelle C.J."/>
            <person name="Probst A.J."/>
            <person name="Thomas B.C."/>
            <person name="Singh A."/>
            <person name="Wilkins M.J."/>
            <person name="Karaoz U."/>
            <person name="Brodie E.L."/>
            <person name="Williams K.H."/>
            <person name="Hubbard S.S."/>
            <person name="Banfield J.F."/>
        </authorList>
    </citation>
    <scope>NUCLEOTIDE SEQUENCE [LARGE SCALE GENOMIC DNA]</scope>
</reference>
<keyword evidence="7 11" id="KW-1133">Transmembrane helix</keyword>
<dbReference type="GO" id="GO:0042777">
    <property type="term" value="P:proton motive force-driven plasma membrane ATP synthesis"/>
    <property type="evidence" value="ECO:0007669"/>
    <property type="project" value="TreeGrafter"/>
</dbReference>
<evidence type="ECO:0000256" key="4">
    <source>
        <dbReference type="ARBA" id="ARBA00022547"/>
    </source>
</evidence>
<evidence type="ECO:0000256" key="1">
    <source>
        <dbReference type="ARBA" id="ARBA00004141"/>
    </source>
</evidence>
<proteinExistence type="inferred from homology"/>
<name>A0A1F7U8G1_9BACT</name>
<dbReference type="SUPFAM" id="SSF81336">
    <property type="entry name" value="F1F0 ATP synthase subunit A"/>
    <property type="match status" value="1"/>
</dbReference>
<dbReference type="EMBL" id="MGEA01000015">
    <property type="protein sequence ID" value="OGL74560.1"/>
    <property type="molecule type" value="Genomic_DNA"/>
</dbReference>
<evidence type="ECO:0000256" key="3">
    <source>
        <dbReference type="ARBA" id="ARBA00022448"/>
    </source>
</evidence>
<organism evidence="12 13">
    <name type="scientific">Candidatus Uhrbacteria bacterium RIFCSPHIGHO2_02_FULL_60_10</name>
    <dbReference type="NCBI Taxonomy" id="1802392"/>
    <lineage>
        <taxon>Bacteria</taxon>
        <taxon>Candidatus Uhriibacteriota</taxon>
    </lineage>
</organism>
<dbReference type="Gene3D" id="1.20.120.220">
    <property type="entry name" value="ATP synthase, F0 complex, subunit A"/>
    <property type="match status" value="1"/>
</dbReference>
<evidence type="ECO:0000256" key="9">
    <source>
        <dbReference type="ARBA" id="ARBA00023136"/>
    </source>
</evidence>
<comment type="subcellular location">
    <subcellularLocation>
        <location evidence="11">Cell membrane</location>
        <topology evidence="11">Multi-pass membrane protein</topology>
    </subcellularLocation>
    <subcellularLocation>
        <location evidence="1">Membrane</location>
        <topology evidence="1">Multi-pass membrane protein</topology>
    </subcellularLocation>
</comment>